<dbReference type="SUPFAM" id="SSF55785">
    <property type="entry name" value="PYP-like sensor domain (PAS domain)"/>
    <property type="match status" value="1"/>
</dbReference>
<dbReference type="CDD" id="cd00130">
    <property type="entry name" value="PAS"/>
    <property type="match status" value="1"/>
</dbReference>
<evidence type="ECO:0000313" key="5">
    <source>
        <dbReference type="EMBL" id="KAK2596672.1"/>
    </source>
</evidence>
<feature type="domain" description="PAS" evidence="4">
    <location>
        <begin position="99"/>
        <end position="121"/>
    </location>
</feature>
<dbReference type="PROSITE" id="PS50112">
    <property type="entry name" value="PAS"/>
    <property type="match status" value="1"/>
</dbReference>
<evidence type="ECO:0000313" key="6">
    <source>
        <dbReference type="Proteomes" id="UP001251528"/>
    </source>
</evidence>
<evidence type="ECO:0000259" key="4">
    <source>
        <dbReference type="PROSITE" id="PS50112"/>
    </source>
</evidence>
<dbReference type="GO" id="GO:0005634">
    <property type="term" value="C:nucleus"/>
    <property type="evidence" value="ECO:0007669"/>
    <property type="project" value="TreeGrafter"/>
</dbReference>
<dbReference type="AlphaFoldDB" id="A0AAJ0CMY5"/>
<dbReference type="InterPro" id="IPR000014">
    <property type="entry name" value="PAS"/>
</dbReference>
<evidence type="ECO:0000256" key="1">
    <source>
        <dbReference type="ARBA" id="ARBA00022630"/>
    </source>
</evidence>
<gene>
    <name evidence="5" type="ORF">QQS21_006247</name>
</gene>
<dbReference type="Pfam" id="PF13426">
    <property type="entry name" value="PAS_9"/>
    <property type="match status" value="1"/>
</dbReference>
<name>A0AAJ0CMY5_9HYPO</name>
<keyword evidence="3" id="KW-0157">Chromophore</keyword>
<keyword evidence="6" id="KW-1185">Reference proteome</keyword>
<dbReference type="InterPro" id="IPR035965">
    <property type="entry name" value="PAS-like_dom_sf"/>
</dbReference>
<keyword evidence="1" id="KW-0285">Flavoprotein</keyword>
<proteinExistence type="predicted"/>
<dbReference type="Gene3D" id="3.30.450.20">
    <property type="entry name" value="PAS domain"/>
    <property type="match status" value="1"/>
</dbReference>
<accession>A0AAJ0CMY5</accession>
<dbReference type="NCBIfam" id="TIGR00229">
    <property type="entry name" value="sensory_box"/>
    <property type="match status" value="1"/>
</dbReference>
<keyword evidence="2" id="KW-0288">FMN</keyword>
<evidence type="ECO:0000256" key="2">
    <source>
        <dbReference type="ARBA" id="ARBA00022643"/>
    </source>
</evidence>
<reference evidence="5" key="1">
    <citation type="submission" date="2023-06" db="EMBL/GenBank/DDBJ databases">
        <title>Conoideocrella luteorostrata (Hypocreales: Clavicipitaceae), a potential biocontrol fungus for elongate hemlock scale in United States Christmas tree production areas.</title>
        <authorList>
            <person name="Barrett H."/>
            <person name="Lovett B."/>
            <person name="Macias A.M."/>
            <person name="Stajich J.E."/>
            <person name="Kasson M.T."/>
        </authorList>
    </citation>
    <scope>NUCLEOTIDE SEQUENCE</scope>
    <source>
        <strain evidence="5">ARSEF 14590</strain>
    </source>
</reference>
<evidence type="ECO:0000256" key="3">
    <source>
        <dbReference type="ARBA" id="ARBA00022991"/>
    </source>
</evidence>
<dbReference type="PANTHER" id="PTHR47429">
    <property type="entry name" value="PROTEIN TWIN LOV 1"/>
    <property type="match status" value="1"/>
</dbReference>
<sequence>MGSNVQVAVNPWELKALNHQYPDNSLAAVDTKPTSIPRSGWREMPDPVFFPGLYSASGYDLMAILVRLMSRSNPQIELGPVDCSVALVLCDLEVADEPIVYVTDAFCELTGYSKAEVLGRNCRFLQTQYSCSSVKPRSETKAHRKTTSARMRRAIRDRKEVQLKVVNYRKNGERFNNLISIIPLEMDDSGYQYAVGFAVEVV</sequence>
<dbReference type="EMBL" id="JASWJB010000113">
    <property type="protein sequence ID" value="KAK2596672.1"/>
    <property type="molecule type" value="Genomic_DNA"/>
</dbReference>
<organism evidence="5 6">
    <name type="scientific">Conoideocrella luteorostrata</name>
    <dbReference type="NCBI Taxonomy" id="1105319"/>
    <lineage>
        <taxon>Eukaryota</taxon>
        <taxon>Fungi</taxon>
        <taxon>Dikarya</taxon>
        <taxon>Ascomycota</taxon>
        <taxon>Pezizomycotina</taxon>
        <taxon>Sordariomycetes</taxon>
        <taxon>Hypocreomycetidae</taxon>
        <taxon>Hypocreales</taxon>
        <taxon>Clavicipitaceae</taxon>
        <taxon>Conoideocrella</taxon>
    </lineage>
</organism>
<comment type="caution">
    <text evidence="5">The sequence shown here is derived from an EMBL/GenBank/DDBJ whole genome shotgun (WGS) entry which is preliminary data.</text>
</comment>
<dbReference type="Proteomes" id="UP001251528">
    <property type="component" value="Unassembled WGS sequence"/>
</dbReference>
<protein>
    <recommendedName>
        <fullName evidence="4">PAS domain-containing protein</fullName>
    </recommendedName>
</protein>
<dbReference type="PANTHER" id="PTHR47429:SF7">
    <property type="entry name" value="GATA-FACTOR"/>
    <property type="match status" value="1"/>
</dbReference>